<dbReference type="AlphaFoldDB" id="A0A7R8VN51"/>
<proteinExistence type="inferred from homology"/>
<name>A0A7R8VN51_TIMDO</name>
<dbReference type="InterPro" id="IPR037667">
    <property type="entry name" value="FMC1_homologue"/>
</dbReference>
<evidence type="ECO:0000256" key="2">
    <source>
        <dbReference type="ARBA" id="ARBA00013846"/>
    </source>
</evidence>
<organism evidence="3">
    <name type="scientific">Timema douglasi</name>
    <name type="common">Walking stick</name>
    <dbReference type="NCBI Taxonomy" id="61478"/>
    <lineage>
        <taxon>Eukaryota</taxon>
        <taxon>Metazoa</taxon>
        <taxon>Ecdysozoa</taxon>
        <taxon>Arthropoda</taxon>
        <taxon>Hexapoda</taxon>
        <taxon>Insecta</taxon>
        <taxon>Pterygota</taxon>
        <taxon>Neoptera</taxon>
        <taxon>Polyneoptera</taxon>
        <taxon>Phasmatodea</taxon>
        <taxon>Timematodea</taxon>
        <taxon>Timematoidea</taxon>
        <taxon>Timematidae</taxon>
        <taxon>Timema</taxon>
    </lineage>
</organism>
<sequence length="96" mass="11392">MLRQLTKELRHCSPEQTPSKSLVMRYVIAQSRHYKETDQQLCKARDEVMFMGETYLCYLQSLRRYQDIHTHYAGKGERSVRETADMVGFKLPHDPK</sequence>
<comment type="similarity">
    <text evidence="1">Belongs to the FMC1 family.</text>
</comment>
<reference evidence="3" key="1">
    <citation type="submission" date="2020-11" db="EMBL/GenBank/DDBJ databases">
        <authorList>
            <person name="Tran Van P."/>
        </authorList>
    </citation>
    <scope>NUCLEOTIDE SEQUENCE</scope>
</reference>
<dbReference type="PANTHER" id="PTHR31716">
    <property type="entry name" value="PROTEIN FMC1 HOMOLOG"/>
    <property type="match status" value="1"/>
</dbReference>
<evidence type="ECO:0000313" key="3">
    <source>
        <dbReference type="EMBL" id="CAD7201630.1"/>
    </source>
</evidence>
<accession>A0A7R8VN51</accession>
<protein>
    <recommendedName>
        <fullName evidence="2">Protein FMC1 homolog</fullName>
    </recommendedName>
</protein>
<dbReference type="CDD" id="cd20271">
    <property type="entry name" value="Complex1_LYR_FMC1"/>
    <property type="match status" value="1"/>
</dbReference>
<evidence type="ECO:0000256" key="1">
    <source>
        <dbReference type="ARBA" id="ARBA00009058"/>
    </source>
</evidence>
<gene>
    <name evidence="3" type="ORF">TDIB3V08_LOCUS7825</name>
</gene>
<dbReference type="GO" id="GO:0005739">
    <property type="term" value="C:mitochondrion"/>
    <property type="evidence" value="ECO:0007669"/>
    <property type="project" value="TreeGrafter"/>
</dbReference>
<dbReference type="PANTHER" id="PTHR31716:SF1">
    <property type="entry name" value="PROTEIN FMC1 HOMOLOG"/>
    <property type="match status" value="1"/>
</dbReference>
<dbReference type="EMBL" id="OA568539">
    <property type="protein sequence ID" value="CAD7201630.1"/>
    <property type="molecule type" value="Genomic_DNA"/>
</dbReference>